<feature type="transmembrane region" description="Helical" evidence="12">
    <location>
        <begin position="12"/>
        <end position="29"/>
    </location>
</feature>
<dbReference type="InterPro" id="IPR038377">
    <property type="entry name" value="Na/Glc_symporter_sf"/>
</dbReference>
<keyword evidence="6 12" id="KW-1133">Transmembrane helix</keyword>
<evidence type="ECO:0000313" key="14">
    <source>
        <dbReference type="Proteomes" id="UP000499080"/>
    </source>
</evidence>
<dbReference type="InterPro" id="IPR001734">
    <property type="entry name" value="Na/solute_symporter"/>
</dbReference>
<feature type="transmembrane region" description="Helical" evidence="12">
    <location>
        <begin position="139"/>
        <end position="157"/>
    </location>
</feature>
<feature type="transmembrane region" description="Helical" evidence="12">
    <location>
        <begin position="83"/>
        <end position="105"/>
    </location>
</feature>
<evidence type="ECO:0000256" key="5">
    <source>
        <dbReference type="ARBA" id="ARBA00022692"/>
    </source>
</evidence>
<dbReference type="EMBL" id="BGPR01001615">
    <property type="protein sequence ID" value="GBM57953.1"/>
    <property type="molecule type" value="Genomic_DNA"/>
</dbReference>
<dbReference type="GO" id="GO:0006814">
    <property type="term" value="P:sodium ion transport"/>
    <property type="evidence" value="ECO:0007669"/>
    <property type="project" value="UniProtKB-KW"/>
</dbReference>
<sequence>MAAAYYLGVLDYLIIAFTLLISTAIGITFKSSSKGTGKMREYFMAGKNMALLPVIMSTTATMISPLTTMGIPAEIYRYGIQLWTLALGTAVGMVLAAYIFIPVYFQCDVCTVYEVLWTSPILYSPVLALNAITDLPLELSILAFGAICSIYCAVGGLKAVLWTDVFQTILMFVTALMLLVAGIKDVGGFANVLDRAKEGGRLNMFNFQIDFTTRYTFWNGFFQGLSYGVTAYGVNQTGVQRLLSLSKIERAKS</sequence>
<keyword evidence="4" id="KW-1003">Cell membrane</keyword>
<comment type="similarity">
    <text evidence="2 11">Belongs to the sodium:solute symporter (SSF) (TC 2.A.21) family.</text>
</comment>
<gene>
    <name evidence="13" type="primary">Slc5a6_1</name>
    <name evidence="13" type="ORF">AVEN_157360_1</name>
</gene>
<keyword evidence="14" id="KW-1185">Reference proteome</keyword>
<keyword evidence="7" id="KW-0915">Sodium</keyword>
<protein>
    <submittedName>
        <fullName evidence="13">Sodium-dependent multivitamin transporter</fullName>
    </submittedName>
</protein>
<reference evidence="13 14" key="1">
    <citation type="journal article" date="2019" name="Sci. Rep.">
        <title>Orb-weaving spider Araneus ventricosus genome elucidates the spidroin gene catalogue.</title>
        <authorList>
            <person name="Kono N."/>
            <person name="Nakamura H."/>
            <person name="Ohtoshi R."/>
            <person name="Moran D.A.P."/>
            <person name="Shinohara A."/>
            <person name="Yoshida Y."/>
            <person name="Fujiwara M."/>
            <person name="Mori M."/>
            <person name="Tomita M."/>
            <person name="Arakawa K."/>
        </authorList>
    </citation>
    <scope>NUCLEOTIDE SEQUENCE [LARGE SCALE GENOMIC DNA]</scope>
</reference>
<name>A0A4Y2GWQ5_ARAVE</name>
<proteinExistence type="inferred from homology"/>
<evidence type="ECO:0000256" key="3">
    <source>
        <dbReference type="ARBA" id="ARBA00022448"/>
    </source>
</evidence>
<evidence type="ECO:0000256" key="12">
    <source>
        <dbReference type="SAM" id="Phobius"/>
    </source>
</evidence>
<evidence type="ECO:0000256" key="8">
    <source>
        <dbReference type="ARBA" id="ARBA00023065"/>
    </source>
</evidence>
<dbReference type="GO" id="GO:0015293">
    <property type="term" value="F:symporter activity"/>
    <property type="evidence" value="ECO:0007669"/>
    <property type="project" value="TreeGrafter"/>
</dbReference>
<organism evidence="13 14">
    <name type="scientific">Araneus ventricosus</name>
    <name type="common">Orbweaver spider</name>
    <name type="synonym">Epeira ventricosa</name>
    <dbReference type="NCBI Taxonomy" id="182803"/>
    <lineage>
        <taxon>Eukaryota</taxon>
        <taxon>Metazoa</taxon>
        <taxon>Ecdysozoa</taxon>
        <taxon>Arthropoda</taxon>
        <taxon>Chelicerata</taxon>
        <taxon>Arachnida</taxon>
        <taxon>Araneae</taxon>
        <taxon>Araneomorphae</taxon>
        <taxon>Entelegynae</taxon>
        <taxon>Araneoidea</taxon>
        <taxon>Araneidae</taxon>
        <taxon>Araneus</taxon>
    </lineage>
</organism>
<keyword evidence="9 12" id="KW-0472">Membrane</keyword>
<dbReference type="PANTHER" id="PTHR42985">
    <property type="entry name" value="SODIUM-COUPLED MONOCARBOXYLATE TRANSPORTER"/>
    <property type="match status" value="1"/>
</dbReference>
<evidence type="ECO:0000256" key="9">
    <source>
        <dbReference type="ARBA" id="ARBA00023136"/>
    </source>
</evidence>
<dbReference type="Proteomes" id="UP000499080">
    <property type="component" value="Unassembled WGS sequence"/>
</dbReference>
<evidence type="ECO:0000256" key="7">
    <source>
        <dbReference type="ARBA" id="ARBA00023053"/>
    </source>
</evidence>
<evidence type="ECO:0000256" key="6">
    <source>
        <dbReference type="ARBA" id="ARBA00022989"/>
    </source>
</evidence>
<dbReference type="Gene3D" id="1.20.1730.10">
    <property type="entry name" value="Sodium/glucose cotransporter"/>
    <property type="match status" value="1"/>
</dbReference>
<keyword evidence="8" id="KW-0406">Ion transport</keyword>
<evidence type="ECO:0000256" key="10">
    <source>
        <dbReference type="ARBA" id="ARBA00023201"/>
    </source>
</evidence>
<evidence type="ECO:0000256" key="2">
    <source>
        <dbReference type="ARBA" id="ARBA00006434"/>
    </source>
</evidence>
<dbReference type="Pfam" id="PF00474">
    <property type="entry name" value="SSF"/>
    <property type="match status" value="2"/>
</dbReference>
<comment type="caution">
    <text evidence="13">The sequence shown here is derived from an EMBL/GenBank/DDBJ whole genome shotgun (WGS) entry which is preliminary data.</text>
</comment>
<feature type="transmembrane region" description="Helical" evidence="12">
    <location>
        <begin position="112"/>
        <end position="133"/>
    </location>
</feature>
<dbReference type="PANTHER" id="PTHR42985:SF40">
    <property type="entry name" value="LD47995P-RELATED"/>
    <property type="match status" value="1"/>
</dbReference>
<evidence type="ECO:0000256" key="11">
    <source>
        <dbReference type="RuleBase" id="RU362091"/>
    </source>
</evidence>
<dbReference type="AlphaFoldDB" id="A0A4Y2GWQ5"/>
<accession>A0A4Y2GWQ5</accession>
<dbReference type="PROSITE" id="PS50283">
    <property type="entry name" value="NA_SOLUT_SYMP_3"/>
    <property type="match status" value="1"/>
</dbReference>
<keyword evidence="3" id="KW-0813">Transport</keyword>
<keyword evidence="10" id="KW-0739">Sodium transport</keyword>
<dbReference type="OrthoDB" id="6430508at2759"/>
<dbReference type="InterPro" id="IPR051163">
    <property type="entry name" value="Sodium:Solute_Symporter_SSF"/>
</dbReference>
<comment type="subcellular location">
    <subcellularLocation>
        <location evidence="1">Cell membrane</location>
        <topology evidence="1">Multi-pass membrane protein</topology>
    </subcellularLocation>
</comment>
<feature type="transmembrane region" description="Helical" evidence="12">
    <location>
        <begin position="164"/>
        <end position="183"/>
    </location>
</feature>
<feature type="transmembrane region" description="Helical" evidence="12">
    <location>
        <begin position="50"/>
        <end position="71"/>
    </location>
</feature>
<evidence type="ECO:0000313" key="13">
    <source>
        <dbReference type="EMBL" id="GBM57953.1"/>
    </source>
</evidence>
<evidence type="ECO:0000256" key="1">
    <source>
        <dbReference type="ARBA" id="ARBA00004651"/>
    </source>
</evidence>
<dbReference type="GO" id="GO:0005886">
    <property type="term" value="C:plasma membrane"/>
    <property type="evidence" value="ECO:0007669"/>
    <property type="project" value="UniProtKB-SubCell"/>
</dbReference>
<keyword evidence="5 12" id="KW-0812">Transmembrane</keyword>
<evidence type="ECO:0000256" key="4">
    <source>
        <dbReference type="ARBA" id="ARBA00022475"/>
    </source>
</evidence>